<evidence type="ECO:0000313" key="2">
    <source>
        <dbReference type="Proteomes" id="UP000054549"/>
    </source>
</evidence>
<name>A0A0C2WRK0_AMAMK</name>
<gene>
    <name evidence="1" type="ORF">M378DRAFT_56420</name>
</gene>
<accession>A0A0C2WRK0</accession>
<dbReference type="InParanoid" id="A0A0C2WRK0"/>
<sequence length="130" mass="15197">FEMDKKEWKIAAELRDALKIFKDGTLFFSRNGVPSLTTVIPAMDHIDSVITSNLESDKYSPAIRAALSIGQRTLNRYYSKTDYSETYRVAMILHPRHKLVYFRNAGWPEDWITTAENILRTNYDQKYKDI</sequence>
<organism evidence="1 2">
    <name type="scientific">Amanita muscaria (strain Koide BX008)</name>
    <dbReference type="NCBI Taxonomy" id="946122"/>
    <lineage>
        <taxon>Eukaryota</taxon>
        <taxon>Fungi</taxon>
        <taxon>Dikarya</taxon>
        <taxon>Basidiomycota</taxon>
        <taxon>Agaricomycotina</taxon>
        <taxon>Agaricomycetes</taxon>
        <taxon>Agaricomycetidae</taxon>
        <taxon>Agaricales</taxon>
        <taxon>Pluteineae</taxon>
        <taxon>Amanitaceae</taxon>
        <taxon>Amanita</taxon>
    </lineage>
</organism>
<feature type="non-terminal residue" evidence="1">
    <location>
        <position position="1"/>
    </location>
</feature>
<dbReference type="AlphaFoldDB" id="A0A0C2WRK0"/>
<dbReference type="EMBL" id="KN818317">
    <property type="protein sequence ID" value="KIL59371.1"/>
    <property type="molecule type" value="Genomic_DNA"/>
</dbReference>
<dbReference type="InterPro" id="IPR012337">
    <property type="entry name" value="RNaseH-like_sf"/>
</dbReference>
<proteinExistence type="predicted"/>
<dbReference type="OrthoDB" id="3359487at2759"/>
<feature type="non-terminal residue" evidence="1">
    <location>
        <position position="130"/>
    </location>
</feature>
<dbReference type="Proteomes" id="UP000054549">
    <property type="component" value="Unassembled WGS sequence"/>
</dbReference>
<reference evidence="1 2" key="1">
    <citation type="submission" date="2014-04" db="EMBL/GenBank/DDBJ databases">
        <title>Evolutionary Origins and Diversification of the Mycorrhizal Mutualists.</title>
        <authorList>
            <consortium name="DOE Joint Genome Institute"/>
            <consortium name="Mycorrhizal Genomics Consortium"/>
            <person name="Kohler A."/>
            <person name="Kuo A."/>
            <person name="Nagy L.G."/>
            <person name="Floudas D."/>
            <person name="Copeland A."/>
            <person name="Barry K.W."/>
            <person name="Cichocki N."/>
            <person name="Veneault-Fourrey C."/>
            <person name="LaButti K."/>
            <person name="Lindquist E.A."/>
            <person name="Lipzen A."/>
            <person name="Lundell T."/>
            <person name="Morin E."/>
            <person name="Murat C."/>
            <person name="Riley R."/>
            <person name="Ohm R."/>
            <person name="Sun H."/>
            <person name="Tunlid A."/>
            <person name="Henrissat B."/>
            <person name="Grigoriev I.V."/>
            <person name="Hibbett D.S."/>
            <person name="Martin F."/>
        </authorList>
    </citation>
    <scope>NUCLEOTIDE SEQUENCE [LARGE SCALE GENOMIC DNA]</scope>
    <source>
        <strain evidence="1 2">Koide BX008</strain>
    </source>
</reference>
<dbReference type="SUPFAM" id="SSF53098">
    <property type="entry name" value="Ribonuclease H-like"/>
    <property type="match status" value="1"/>
</dbReference>
<keyword evidence="2" id="KW-1185">Reference proteome</keyword>
<evidence type="ECO:0000313" key="1">
    <source>
        <dbReference type="EMBL" id="KIL59371.1"/>
    </source>
</evidence>
<dbReference type="HOGENOM" id="CLU_099691_0_0_1"/>
<protein>
    <submittedName>
        <fullName evidence="1">Uncharacterized protein</fullName>
    </submittedName>
</protein>